<protein>
    <submittedName>
        <fullName evidence="1">Uncharacterized protein</fullName>
    </submittedName>
</protein>
<reference evidence="1" key="1">
    <citation type="submission" date="2020-05" db="EMBL/GenBank/DDBJ databases">
        <title>Large-scale comparative analyses of tick genomes elucidate their genetic diversity and vector capacities.</title>
        <authorList>
            <person name="Jia N."/>
            <person name="Wang J."/>
            <person name="Shi W."/>
            <person name="Du L."/>
            <person name="Sun Y."/>
            <person name="Zhan W."/>
            <person name="Jiang J."/>
            <person name="Wang Q."/>
            <person name="Zhang B."/>
            <person name="Ji P."/>
            <person name="Sakyi L.B."/>
            <person name="Cui X."/>
            <person name="Yuan T."/>
            <person name="Jiang B."/>
            <person name="Yang W."/>
            <person name="Lam T.T.-Y."/>
            <person name="Chang Q."/>
            <person name="Ding S."/>
            <person name="Wang X."/>
            <person name="Zhu J."/>
            <person name="Ruan X."/>
            <person name="Zhao L."/>
            <person name="Wei J."/>
            <person name="Que T."/>
            <person name="Du C."/>
            <person name="Cheng J."/>
            <person name="Dai P."/>
            <person name="Han X."/>
            <person name="Huang E."/>
            <person name="Gao Y."/>
            <person name="Liu J."/>
            <person name="Shao H."/>
            <person name="Ye R."/>
            <person name="Li L."/>
            <person name="Wei W."/>
            <person name="Wang X."/>
            <person name="Wang C."/>
            <person name="Yang T."/>
            <person name="Huo Q."/>
            <person name="Li W."/>
            <person name="Guo W."/>
            <person name="Chen H."/>
            <person name="Zhou L."/>
            <person name="Ni X."/>
            <person name="Tian J."/>
            <person name="Zhou Y."/>
            <person name="Sheng Y."/>
            <person name="Liu T."/>
            <person name="Pan Y."/>
            <person name="Xia L."/>
            <person name="Li J."/>
            <person name="Zhao F."/>
            <person name="Cao W."/>
        </authorList>
    </citation>
    <scope>NUCLEOTIDE SEQUENCE</scope>
    <source>
        <strain evidence="1">Hyas-2018</strain>
    </source>
</reference>
<gene>
    <name evidence="1" type="ORF">HPB50_000950</name>
</gene>
<evidence type="ECO:0000313" key="2">
    <source>
        <dbReference type="Proteomes" id="UP000821845"/>
    </source>
</evidence>
<dbReference type="Proteomes" id="UP000821845">
    <property type="component" value="Chromosome 10"/>
</dbReference>
<organism evidence="1 2">
    <name type="scientific">Hyalomma asiaticum</name>
    <name type="common">Tick</name>
    <dbReference type="NCBI Taxonomy" id="266040"/>
    <lineage>
        <taxon>Eukaryota</taxon>
        <taxon>Metazoa</taxon>
        <taxon>Ecdysozoa</taxon>
        <taxon>Arthropoda</taxon>
        <taxon>Chelicerata</taxon>
        <taxon>Arachnida</taxon>
        <taxon>Acari</taxon>
        <taxon>Parasitiformes</taxon>
        <taxon>Ixodida</taxon>
        <taxon>Ixodoidea</taxon>
        <taxon>Ixodidae</taxon>
        <taxon>Hyalomminae</taxon>
        <taxon>Hyalomma</taxon>
    </lineage>
</organism>
<accession>A0ACB7T5G1</accession>
<name>A0ACB7T5G1_HYAAI</name>
<keyword evidence="2" id="KW-1185">Reference proteome</keyword>
<proteinExistence type="predicted"/>
<comment type="caution">
    <text evidence="1">The sequence shown here is derived from an EMBL/GenBank/DDBJ whole genome shotgun (WGS) entry which is preliminary data.</text>
</comment>
<sequence>MTVDEFLEYLQAMYRQNPSGCFNLDGDSEETSAAASLYGYEDFDYAEVARKVIGISSCSGRAERRLMDATRTMTAFYLLYGTNLSATRGAMTSPVSRHIFDCLVSTYDLRDGRQPRNALTLPRVSLGFGGLAVATAVRFKDYLPVPHSRMIDMVADYPAAMMTTAFSGLIPQDDEYSSTIRDAHYLYLVELIKCVDLRMRHKPNCEVCDSFKGFASAAQEKCPLDKSERVAMMNQWGILVGGECSVAVTKAADLFRIRVQPGFQDP</sequence>
<dbReference type="EMBL" id="CM023490">
    <property type="protein sequence ID" value="KAH6942105.1"/>
    <property type="molecule type" value="Genomic_DNA"/>
</dbReference>
<evidence type="ECO:0000313" key="1">
    <source>
        <dbReference type="EMBL" id="KAH6942105.1"/>
    </source>
</evidence>